<dbReference type="EMBL" id="JAHWGI010001413">
    <property type="protein sequence ID" value="KAK3930872.1"/>
    <property type="molecule type" value="Genomic_DNA"/>
</dbReference>
<reference evidence="3" key="1">
    <citation type="submission" date="2021-07" db="EMBL/GenBank/DDBJ databases">
        <authorList>
            <person name="Catto M.A."/>
            <person name="Jacobson A."/>
            <person name="Kennedy G."/>
            <person name="Labadie P."/>
            <person name="Hunt B.G."/>
            <person name="Srinivasan R."/>
        </authorList>
    </citation>
    <scope>NUCLEOTIDE SEQUENCE</scope>
    <source>
        <strain evidence="3">PL_HMW_Pooled</strain>
        <tissue evidence="3">Head</tissue>
    </source>
</reference>
<accession>A0AAE1HZQ9</accession>
<protein>
    <submittedName>
        <fullName evidence="3">Tigger transposable element-derived protein 6</fullName>
    </submittedName>
</protein>
<dbReference type="InterPro" id="IPR006600">
    <property type="entry name" value="HTH_CenpB_DNA-bd_dom"/>
</dbReference>
<organism evidence="3 4">
    <name type="scientific">Frankliniella fusca</name>
    <dbReference type="NCBI Taxonomy" id="407009"/>
    <lineage>
        <taxon>Eukaryota</taxon>
        <taxon>Metazoa</taxon>
        <taxon>Ecdysozoa</taxon>
        <taxon>Arthropoda</taxon>
        <taxon>Hexapoda</taxon>
        <taxon>Insecta</taxon>
        <taxon>Pterygota</taxon>
        <taxon>Neoptera</taxon>
        <taxon>Paraneoptera</taxon>
        <taxon>Thysanoptera</taxon>
        <taxon>Terebrantia</taxon>
        <taxon>Thripoidea</taxon>
        <taxon>Thripidae</taxon>
        <taxon>Frankliniella</taxon>
    </lineage>
</organism>
<dbReference type="Pfam" id="PF03221">
    <property type="entry name" value="HTH_Tnp_Tc5"/>
    <property type="match status" value="1"/>
</dbReference>
<sequence length="179" mass="20011">MGGSPNGKQAGSIRERMPVSGKNAYLKESLHNWIVKARSMAVKIPLDGIVGFTASHWWLDRFRKRYNVKFKGVFGERVDEPQETVTNWMNAVLLGLLKGYKMSEVYNEDGLGLSYNLLPDKTMCTAEERNQAQAPGNKQSKARVTVLLGIIADGSHKLTPCYREIRKAKGFPWGEVPAV</sequence>
<evidence type="ECO:0000256" key="1">
    <source>
        <dbReference type="ARBA" id="ARBA00023125"/>
    </source>
</evidence>
<feature type="domain" description="HTH CENPB-type" evidence="2">
    <location>
        <begin position="36"/>
        <end position="71"/>
    </location>
</feature>
<dbReference type="PANTHER" id="PTHR19303:SF73">
    <property type="entry name" value="PROTEIN PDC2"/>
    <property type="match status" value="1"/>
</dbReference>
<evidence type="ECO:0000313" key="3">
    <source>
        <dbReference type="EMBL" id="KAK3930872.1"/>
    </source>
</evidence>
<keyword evidence="4" id="KW-1185">Reference proteome</keyword>
<dbReference type="PANTHER" id="PTHR19303">
    <property type="entry name" value="TRANSPOSON"/>
    <property type="match status" value="1"/>
</dbReference>
<dbReference type="Proteomes" id="UP001219518">
    <property type="component" value="Unassembled WGS sequence"/>
</dbReference>
<dbReference type="InterPro" id="IPR050863">
    <property type="entry name" value="CenT-Element_Derived"/>
</dbReference>
<keyword evidence="1" id="KW-0238">DNA-binding</keyword>
<dbReference type="GO" id="GO:0005634">
    <property type="term" value="C:nucleus"/>
    <property type="evidence" value="ECO:0007669"/>
    <property type="project" value="TreeGrafter"/>
</dbReference>
<dbReference type="GO" id="GO:0003677">
    <property type="term" value="F:DNA binding"/>
    <property type="evidence" value="ECO:0007669"/>
    <property type="project" value="UniProtKB-KW"/>
</dbReference>
<proteinExistence type="predicted"/>
<evidence type="ECO:0000259" key="2">
    <source>
        <dbReference type="Pfam" id="PF03221"/>
    </source>
</evidence>
<dbReference type="AlphaFoldDB" id="A0AAE1HZQ9"/>
<reference evidence="3" key="2">
    <citation type="journal article" date="2023" name="BMC Genomics">
        <title>Pest status, molecular evolution, and epigenetic factors derived from the genome assembly of Frankliniella fusca, a thysanopteran phytovirus vector.</title>
        <authorList>
            <person name="Catto M.A."/>
            <person name="Labadie P.E."/>
            <person name="Jacobson A.L."/>
            <person name="Kennedy G.G."/>
            <person name="Srinivasan R."/>
            <person name="Hunt B.G."/>
        </authorList>
    </citation>
    <scope>NUCLEOTIDE SEQUENCE</scope>
    <source>
        <strain evidence="3">PL_HMW_Pooled</strain>
    </source>
</reference>
<name>A0AAE1HZQ9_9NEOP</name>
<comment type="caution">
    <text evidence="3">The sequence shown here is derived from an EMBL/GenBank/DDBJ whole genome shotgun (WGS) entry which is preliminary data.</text>
</comment>
<gene>
    <name evidence="3" type="ORF">KUF71_024438</name>
</gene>
<evidence type="ECO:0000313" key="4">
    <source>
        <dbReference type="Proteomes" id="UP001219518"/>
    </source>
</evidence>